<comment type="caution">
    <text evidence="9">The sequence shown here is derived from an EMBL/GenBank/DDBJ whole genome shotgun (WGS) entry which is preliminary data.</text>
</comment>
<feature type="region of interest" description="Disordered" evidence="6">
    <location>
        <begin position="57"/>
        <end position="76"/>
    </location>
</feature>
<organism evidence="9 10">
    <name type="scientific">Penicillium capsulatum</name>
    <dbReference type="NCBI Taxonomy" id="69766"/>
    <lineage>
        <taxon>Eukaryota</taxon>
        <taxon>Fungi</taxon>
        <taxon>Dikarya</taxon>
        <taxon>Ascomycota</taxon>
        <taxon>Pezizomycotina</taxon>
        <taxon>Eurotiomycetes</taxon>
        <taxon>Eurotiomycetidae</taxon>
        <taxon>Eurotiales</taxon>
        <taxon>Aspergillaceae</taxon>
        <taxon>Penicillium</taxon>
    </lineage>
</organism>
<dbReference type="Gene3D" id="1.25.40.10">
    <property type="entry name" value="Tetratricopeptide repeat domain"/>
    <property type="match status" value="5"/>
</dbReference>
<feature type="domain" description="Tetratricopeptide repeat" evidence="8">
    <location>
        <begin position="462"/>
        <end position="559"/>
    </location>
</feature>
<evidence type="ECO:0000256" key="3">
    <source>
        <dbReference type="ARBA" id="ARBA00044493"/>
    </source>
</evidence>
<dbReference type="InterPro" id="IPR057585">
    <property type="entry name" value="TPR_dom_fungi"/>
</dbReference>
<dbReference type="Pfam" id="PF01535">
    <property type="entry name" value="PPR"/>
    <property type="match status" value="1"/>
</dbReference>
<dbReference type="InterPro" id="IPR002885">
    <property type="entry name" value="PPR_rpt"/>
</dbReference>
<evidence type="ECO:0000256" key="2">
    <source>
        <dbReference type="ARBA" id="ARBA00022737"/>
    </source>
</evidence>
<dbReference type="InterPro" id="IPR033443">
    <property type="entry name" value="PROP1-like_PPR_dom"/>
</dbReference>
<dbReference type="InterPro" id="IPR011990">
    <property type="entry name" value="TPR-like_helical_dom_sf"/>
</dbReference>
<feature type="repeat" description="PPR" evidence="5">
    <location>
        <begin position="1068"/>
        <end position="1104"/>
    </location>
</feature>
<dbReference type="Pfam" id="PF17177">
    <property type="entry name" value="PPR_long"/>
    <property type="match status" value="1"/>
</dbReference>
<accession>A0A9W9LF49</accession>
<gene>
    <name evidence="9" type="ORF">N7492_010448</name>
</gene>
<feature type="repeat" description="PPR" evidence="5">
    <location>
        <begin position="996"/>
        <end position="1026"/>
    </location>
</feature>
<dbReference type="PANTHER" id="PTHR47936">
    <property type="entry name" value="PPR_LONG DOMAIN-CONTAINING PROTEIN"/>
    <property type="match status" value="1"/>
</dbReference>
<reference evidence="9" key="1">
    <citation type="submission" date="2022-11" db="EMBL/GenBank/DDBJ databases">
        <authorList>
            <person name="Petersen C."/>
        </authorList>
    </citation>
    <scope>NUCLEOTIDE SEQUENCE</scope>
    <source>
        <strain evidence="9">IBT 21917</strain>
    </source>
</reference>
<evidence type="ECO:0000259" key="7">
    <source>
        <dbReference type="Pfam" id="PF17177"/>
    </source>
</evidence>
<keyword evidence="2" id="KW-0677">Repeat</keyword>
<dbReference type="OrthoDB" id="411857at2759"/>
<evidence type="ECO:0000313" key="9">
    <source>
        <dbReference type="EMBL" id="KAJ5152153.1"/>
    </source>
</evidence>
<protein>
    <recommendedName>
        <fullName evidence="11">Pentatricopeptide repeat protein</fullName>
    </recommendedName>
</protein>
<comment type="similarity">
    <text evidence="1">Belongs to the CCM1 family.</text>
</comment>
<dbReference type="Proteomes" id="UP001146351">
    <property type="component" value="Unassembled WGS sequence"/>
</dbReference>
<evidence type="ECO:0000259" key="8">
    <source>
        <dbReference type="Pfam" id="PF24603"/>
    </source>
</evidence>
<feature type="repeat" description="PPR" evidence="5">
    <location>
        <begin position="961"/>
        <end position="995"/>
    </location>
</feature>
<keyword evidence="10" id="KW-1185">Reference proteome</keyword>
<feature type="domain" description="PROP1-like PPR" evidence="7">
    <location>
        <begin position="930"/>
        <end position="1079"/>
    </location>
</feature>
<comment type="function">
    <text evidence="3">Regulates mitochondrial small subunit maturation by controlling 15S rRNA 5'-end processing. Localizes to the 5' precursor of the 15S rRNA in a position that is subsequently occupied by mS47 in the mature yeast mtSSU. Uses structure and sequence-specific RNA recognition, binding to a single-stranded region of the precursor and specifically recognizing bases -6 to -1. The exchange of Ccm1 for mS47 is coupled to the irreversible removal of precursor rRNA that is accompanied by conformational changes of the mitoribosomal proteins uS5m and mS26. These conformational changes signal completion of 5'-end rRNA processing through protection of the mature 5'-end of the 15S rRNA and stabilization of mS47. The removal of the 5' precursor together with the dissociation of Ccm1 may be catalyzed by the 5'-3' exoribonuclease Pet127. Involved in the specific removal of group I introns in mitochondrial encoded transcripts.</text>
</comment>
<feature type="region of interest" description="Disordered" evidence="6">
    <location>
        <begin position="770"/>
        <end position="800"/>
    </location>
</feature>
<name>A0A9W9LF49_9EURO</name>
<evidence type="ECO:0000256" key="5">
    <source>
        <dbReference type="PROSITE-ProRule" id="PRU00708"/>
    </source>
</evidence>
<proteinExistence type="inferred from homology"/>
<feature type="repeat" description="PPR" evidence="5">
    <location>
        <begin position="1210"/>
        <end position="1244"/>
    </location>
</feature>
<evidence type="ECO:0000256" key="4">
    <source>
        <dbReference type="ARBA" id="ARBA00044511"/>
    </source>
</evidence>
<feature type="region of interest" description="Disordered" evidence="6">
    <location>
        <begin position="92"/>
        <end position="141"/>
    </location>
</feature>
<feature type="repeat" description="PPR" evidence="5">
    <location>
        <begin position="336"/>
        <end position="370"/>
    </location>
</feature>
<dbReference type="EMBL" id="JAPQKO010000008">
    <property type="protein sequence ID" value="KAJ5152153.1"/>
    <property type="molecule type" value="Genomic_DNA"/>
</dbReference>
<dbReference type="FunFam" id="1.25.40.10:FF:000217">
    <property type="entry name" value="Pentatricopeptide repeat domain-containing protein"/>
    <property type="match status" value="1"/>
</dbReference>
<evidence type="ECO:0008006" key="11">
    <source>
        <dbReference type="Google" id="ProtNLM"/>
    </source>
</evidence>
<comment type="subunit">
    <text evidence="4">Binds to mitochondrial small subunit 15S rRNA.</text>
</comment>
<dbReference type="PANTHER" id="PTHR47936:SF1">
    <property type="entry name" value="PENTATRICOPEPTIDE REPEAT-CONTAINING PROTEIN GUN1, CHLOROPLASTIC"/>
    <property type="match status" value="1"/>
</dbReference>
<dbReference type="AlphaFoldDB" id="A0A9W9LF49"/>
<evidence type="ECO:0000256" key="6">
    <source>
        <dbReference type="SAM" id="MobiDB-lite"/>
    </source>
</evidence>
<dbReference type="NCBIfam" id="TIGR00756">
    <property type="entry name" value="PPR"/>
    <property type="match status" value="2"/>
</dbReference>
<evidence type="ECO:0000313" key="10">
    <source>
        <dbReference type="Proteomes" id="UP001146351"/>
    </source>
</evidence>
<sequence length="1258" mass="137952">MVLKPFAHIARQSLAKAVAHGYAQSVVAASQSTYASSNALNQFASPSKLSRNQLQNAFSNASSSSGTGAKASHGSANSGDLGLATYLAAWQQAQQTGDDSERNQFRSNGLVSWKPSGEDLDAIPDKADSRAPHPTKAAANEDVGAQVEEAVAREIQSQVDQELAKEAADSFDDDVAPKISQEAQAASDHIVWLAKSQEFSEVPVAFESLLQDGLTPTVEAYNALLAAAIKIHPRVVHAIPKALDVYSDMLHRRVIPDEDTYEVLVQLLVTRAHDIINAKEVLEKERIRYGSMEQPGKFMLQSKELERDILLEDHSLSIAVKLFTTATTRHSRLVFPVDLYRDLITACAREGKIEEMIRIYAHMESGNATPHAAIFPAMIEAFGVTGDLRSAVECYNEYRSLAISDDNGLFSIVQRLDGEVYASLTRAYLSCGKTDGAERFFARIRTSFDDVQENREGRMAAVETVVVQQAFIQHLMDSGEYHKALEQAKAELQDQPRDQVISQICIAAADAGDLTTASKAYDSLSTSPDTRQNPAMSLLALHAREGNLSAAHSLWMMLNAVGQATPEMVQPTVMYGVALLKSSKVEEGLHKARAMFARIRDASTTKPTVTTTSTSDTNATISEQVTEAIHLFGHVIMQNSTVLSPQGALLILWTMAENGGFVYPLAEYALASLGPNAISQLSLDDLHLALRAQASLLANGNVLNDVVYPLRFAHMLDLALLAGRPLDPFATHLVNQAITAVVNIRPDLVQRWHDHQKAAATHATLADYPSPLSMAETPATHAPGNPNPHVNPETFDPHAHTTDVGESAAIAADLEKNSANIEAQLNRSLIRLESMRTAGFHPRYITYAKMINAASKIGRMDLVHNIYALAQRDVPLDMTSKAVKHGWVPILDAMLAAYLTAGDRKMADHFHEQMLGIGSAPSANTFGLYITTLKDSTKTSDEATEALNIFRRAVAEGVEPTSFLYNAVIGKLSKARRIDDCLAYFAEMRAKNVRATSVTYGTIVNALCRVNDEYFAEQMFEEMESMSNYNPRAAPYNSMMQYFLNIKQDRSKVQAYYERMLSRNIRPTTHTYKLLIDAYASIYPGDMIAAENLLASMQAQGVQPESVHYASLIHGKGCAQRDLDGARAVFNTAIADHRVRVQPILYQALFEAMVANSRVKETEPFLPMMKRHKIEMSAYIANPLIQGWANEGNVGRAKAIYDHIGREKREPSTYEAMVRGFLFAGDRTSAVSVAKEMMSRGYPPAVTNKIAELVGCLS</sequence>
<evidence type="ECO:0000256" key="1">
    <source>
        <dbReference type="ARBA" id="ARBA00006192"/>
    </source>
</evidence>
<dbReference type="Pfam" id="PF24603">
    <property type="entry name" value="TPR_30"/>
    <property type="match status" value="1"/>
</dbReference>
<reference evidence="9" key="2">
    <citation type="journal article" date="2023" name="IMA Fungus">
        <title>Comparative genomic study of the Penicillium genus elucidates a diverse pangenome and 15 lateral gene transfer events.</title>
        <authorList>
            <person name="Petersen C."/>
            <person name="Sorensen T."/>
            <person name="Nielsen M.R."/>
            <person name="Sondergaard T.E."/>
            <person name="Sorensen J.L."/>
            <person name="Fitzpatrick D.A."/>
            <person name="Frisvad J.C."/>
            <person name="Nielsen K.L."/>
        </authorList>
    </citation>
    <scope>NUCLEOTIDE SEQUENCE</scope>
    <source>
        <strain evidence="9">IBT 21917</strain>
    </source>
</reference>
<dbReference type="PROSITE" id="PS51375">
    <property type="entry name" value="PPR"/>
    <property type="match status" value="5"/>
</dbReference>